<dbReference type="EMBL" id="RSCD01000008">
    <property type="protein sequence ID" value="RSH91505.1"/>
    <property type="molecule type" value="Genomic_DNA"/>
</dbReference>
<dbReference type="Gene3D" id="3.40.630.60">
    <property type="match status" value="1"/>
</dbReference>
<dbReference type="STRING" id="1890683.A0A427YK91"/>
<dbReference type="Proteomes" id="UP000279259">
    <property type="component" value="Unassembled WGS sequence"/>
</dbReference>
<comment type="function">
    <text evidence="1">Ornithine decarboxylase (ODC) antizyme protein that negatively regulates ODC activity and intracellular polyamine biosynthesis in response to increased intracellular polyamine levels. Binds to ODC monomers, inhibiting the assembly of the functional ODC homodimer, and targets the monomers for ubiquitin-independent proteolytic destruction by the 26S proteasome.</text>
</comment>
<dbReference type="GO" id="GO:0008073">
    <property type="term" value="F:ornithine decarboxylase inhibitor activity"/>
    <property type="evidence" value="ECO:0007669"/>
    <property type="project" value="InterPro"/>
</dbReference>
<evidence type="ECO:0000256" key="4">
    <source>
        <dbReference type="ARBA" id="ARBA00017712"/>
    </source>
</evidence>
<dbReference type="Pfam" id="PF02100">
    <property type="entry name" value="ODC_AZ"/>
    <property type="match status" value="1"/>
</dbReference>
<organism evidence="7 8">
    <name type="scientific">Saitozyma podzolica</name>
    <dbReference type="NCBI Taxonomy" id="1890683"/>
    <lineage>
        <taxon>Eukaryota</taxon>
        <taxon>Fungi</taxon>
        <taxon>Dikarya</taxon>
        <taxon>Basidiomycota</taxon>
        <taxon>Agaricomycotina</taxon>
        <taxon>Tremellomycetes</taxon>
        <taxon>Tremellales</taxon>
        <taxon>Trimorphomycetaceae</taxon>
        <taxon>Saitozyma</taxon>
    </lineage>
</organism>
<accession>A0A427YK91</accession>
<dbReference type="OrthoDB" id="5959761at2759"/>
<dbReference type="GO" id="GO:0045732">
    <property type="term" value="P:positive regulation of protein catabolic process"/>
    <property type="evidence" value="ECO:0007669"/>
    <property type="project" value="TreeGrafter"/>
</dbReference>
<gene>
    <name evidence="7" type="ORF">EHS25_009804</name>
</gene>
<dbReference type="GO" id="GO:0005737">
    <property type="term" value="C:cytoplasm"/>
    <property type="evidence" value="ECO:0007669"/>
    <property type="project" value="TreeGrafter"/>
</dbReference>
<dbReference type="GO" id="GO:0075523">
    <property type="term" value="P:viral translational frameshifting"/>
    <property type="evidence" value="ECO:0007669"/>
    <property type="project" value="UniProtKB-KW"/>
</dbReference>
<evidence type="ECO:0000256" key="5">
    <source>
        <dbReference type="ARBA" id="ARBA00022758"/>
    </source>
</evidence>
<sequence>MSASLPLTPVSSNDGSLNLGKPQAAYARSFPETPNIPEANAPIIPLISSVFPYHATQVASMARILEIVTPPDHVLQGFVVDHPGSGRTVYVHLPPPHASAQVRPETLSANFSDVLRPHDPKRTVPSPQPPSAPGQALDMRDSLTALLDLASDNLEATSLVLVLDKDERDPDRLGELLHSLMYMGGQVVRPGGLEGGWDWDQTQWVLVGIEL</sequence>
<evidence type="ECO:0000256" key="1">
    <source>
        <dbReference type="ARBA" id="ARBA00002307"/>
    </source>
</evidence>
<protein>
    <recommendedName>
        <fullName evidence="4">Ornithine decarboxylase antizyme</fullName>
    </recommendedName>
</protein>
<reference evidence="7 8" key="1">
    <citation type="submission" date="2018-11" db="EMBL/GenBank/DDBJ databases">
        <title>Genome sequence of Saitozyma podzolica DSM 27192.</title>
        <authorList>
            <person name="Aliyu H."/>
            <person name="Gorte O."/>
            <person name="Ochsenreither K."/>
        </authorList>
    </citation>
    <scope>NUCLEOTIDE SEQUENCE [LARGE SCALE GENOMIC DNA]</scope>
    <source>
        <strain evidence="7 8">DSM 27192</strain>
    </source>
</reference>
<evidence type="ECO:0000313" key="7">
    <source>
        <dbReference type="EMBL" id="RSH91505.1"/>
    </source>
</evidence>
<dbReference type="PANTHER" id="PTHR10279:SF10">
    <property type="entry name" value="ORNITHINE DECARBOXYLASE ANTIZYME"/>
    <property type="match status" value="1"/>
</dbReference>
<evidence type="ECO:0000256" key="6">
    <source>
        <dbReference type="SAM" id="MobiDB-lite"/>
    </source>
</evidence>
<name>A0A427YK91_9TREE</name>
<proteinExistence type="inferred from homology"/>
<dbReference type="SUPFAM" id="SSF55729">
    <property type="entry name" value="Acyl-CoA N-acyltransferases (Nat)"/>
    <property type="match status" value="1"/>
</dbReference>
<comment type="caution">
    <text evidence="7">The sequence shown here is derived from an EMBL/GenBank/DDBJ whole genome shotgun (WGS) entry which is preliminary data.</text>
</comment>
<dbReference type="InterPro" id="IPR038581">
    <property type="entry name" value="ODC_AZ_sf"/>
</dbReference>
<dbReference type="InterPro" id="IPR016181">
    <property type="entry name" value="Acyl_CoA_acyltransferase"/>
</dbReference>
<comment type="subunit">
    <text evidence="3">Interacts with ODC and thereby sterically blocks ODC homodimerization.</text>
</comment>
<dbReference type="GO" id="GO:0005634">
    <property type="term" value="C:nucleus"/>
    <property type="evidence" value="ECO:0007669"/>
    <property type="project" value="TreeGrafter"/>
</dbReference>
<keyword evidence="5" id="KW-0688">Ribosomal frameshifting</keyword>
<evidence type="ECO:0000313" key="8">
    <source>
        <dbReference type="Proteomes" id="UP000279259"/>
    </source>
</evidence>
<feature type="region of interest" description="Disordered" evidence="6">
    <location>
        <begin position="114"/>
        <end position="136"/>
    </location>
</feature>
<keyword evidence="8" id="KW-1185">Reference proteome</keyword>
<dbReference type="AlphaFoldDB" id="A0A427YK91"/>
<evidence type="ECO:0000256" key="3">
    <source>
        <dbReference type="ARBA" id="ARBA00011486"/>
    </source>
</evidence>
<comment type="similarity">
    <text evidence="2">Belongs to the ODC antizyme family.</text>
</comment>
<evidence type="ECO:0000256" key="2">
    <source>
        <dbReference type="ARBA" id="ARBA00008796"/>
    </source>
</evidence>
<dbReference type="PANTHER" id="PTHR10279">
    <property type="entry name" value="ORNITHINE DECARBOXYLASE ANTIZYME"/>
    <property type="match status" value="1"/>
</dbReference>
<dbReference type="InterPro" id="IPR002993">
    <property type="entry name" value="ODC_AZ"/>
</dbReference>